<gene>
    <name evidence="7" type="ORF">G5C65_25760</name>
</gene>
<dbReference type="EMBL" id="JAAKZZ010000338">
    <property type="protein sequence ID" value="NGO71695.1"/>
    <property type="molecule type" value="Genomic_DNA"/>
</dbReference>
<dbReference type="Gene3D" id="3.40.640.10">
    <property type="entry name" value="Type I PLP-dependent aspartate aminotransferase-like (Major domain)"/>
    <property type="match status" value="1"/>
</dbReference>
<evidence type="ECO:0000313" key="8">
    <source>
        <dbReference type="Proteomes" id="UP000477722"/>
    </source>
</evidence>
<name>A0A6G4X2G7_9ACTN</name>
<dbReference type="GO" id="GO:0030170">
    <property type="term" value="F:pyridoxal phosphate binding"/>
    <property type="evidence" value="ECO:0007669"/>
    <property type="project" value="InterPro"/>
</dbReference>
<dbReference type="SUPFAM" id="SSF53383">
    <property type="entry name" value="PLP-dependent transferases"/>
    <property type="match status" value="1"/>
</dbReference>
<evidence type="ECO:0000313" key="7">
    <source>
        <dbReference type="EMBL" id="NGO71695.1"/>
    </source>
</evidence>
<dbReference type="EC" id="2.6.1.-" evidence="5"/>
<protein>
    <recommendedName>
        <fullName evidence="5">Aminotransferase</fullName>
        <ecNumber evidence="5">2.6.1.-</ecNumber>
    </recommendedName>
</protein>
<dbReference type="PANTHER" id="PTHR43807:SF20">
    <property type="entry name" value="FI04487P"/>
    <property type="match status" value="1"/>
</dbReference>
<comment type="similarity">
    <text evidence="5">Belongs to the class-I pyridoxal-phosphate-dependent aminotransferase family.</text>
</comment>
<reference evidence="7 8" key="1">
    <citation type="submission" date="2020-02" db="EMBL/GenBank/DDBJ databases">
        <title>Whole-genome analyses of novel actinobacteria.</title>
        <authorList>
            <person name="Sahin N."/>
            <person name="Tatar D."/>
        </authorList>
    </citation>
    <scope>NUCLEOTIDE SEQUENCE [LARGE SCALE GENOMIC DNA]</scope>
    <source>
        <strain evidence="7 8">SB3404</strain>
    </source>
</reference>
<keyword evidence="2 5" id="KW-0032">Aminotransferase</keyword>
<keyword evidence="3 5" id="KW-0808">Transferase</keyword>
<dbReference type="InterPro" id="IPR004838">
    <property type="entry name" value="NHTrfase_class1_PyrdxlP-BS"/>
</dbReference>
<evidence type="ECO:0000256" key="4">
    <source>
        <dbReference type="ARBA" id="ARBA00022898"/>
    </source>
</evidence>
<feature type="domain" description="Aminotransferase class I/classII large" evidence="6">
    <location>
        <begin position="40"/>
        <end position="381"/>
    </location>
</feature>
<dbReference type="InterPro" id="IPR015421">
    <property type="entry name" value="PyrdxlP-dep_Trfase_major"/>
</dbReference>
<dbReference type="AlphaFoldDB" id="A0A6G4X2G7"/>
<evidence type="ECO:0000256" key="3">
    <source>
        <dbReference type="ARBA" id="ARBA00022679"/>
    </source>
</evidence>
<dbReference type="Proteomes" id="UP000477722">
    <property type="component" value="Unassembled WGS sequence"/>
</dbReference>
<proteinExistence type="inferred from homology"/>
<evidence type="ECO:0000256" key="1">
    <source>
        <dbReference type="ARBA" id="ARBA00001933"/>
    </source>
</evidence>
<dbReference type="PRINTS" id="PR00753">
    <property type="entry name" value="ACCSYNTHASE"/>
</dbReference>
<dbReference type="CDD" id="cd00609">
    <property type="entry name" value="AAT_like"/>
    <property type="match status" value="1"/>
</dbReference>
<comment type="caution">
    <text evidence="7">The sequence shown here is derived from an EMBL/GenBank/DDBJ whole genome shotgun (WGS) entry which is preliminary data.</text>
</comment>
<dbReference type="Gene3D" id="3.90.1150.10">
    <property type="entry name" value="Aspartate Aminotransferase, domain 1"/>
    <property type="match status" value="1"/>
</dbReference>
<organism evidence="7 8">
    <name type="scientific">Streptomyces boncukensis</name>
    <dbReference type="NCBI Taxonomy" id="2711219"/>
    <lineage>
        <taxon>Bacteria</taxon>
        <taxon>Bacillati</taxon>
        <taxon>Actinomycetota</taxon>
        <taxon>Actinomycetes</taxon>
        <taxon>Kitasatosporales</taxon>
        <taxon>Streptomycetaceae</taxon>
        <taxon>Streptomyces</taxon>
    </lineage>
</organism>
<evidence type="ECO:0000259" key="6">
    <source>
        <dbReference type="Pfam" id="PF00155"/>
    </source>
</evidence>
<dbReference type="PROSITE" id="PS00105">
    <property type="entry name" value="AA_TRANSFER_CLASS_1"/>
    <property type="match status" value="1"/>
</dbReference>
<dbReference type="PANTHER" id="PTHR43807">
    <property type="entry name" value="FI04487P"/>
    <property type="match status" value="1"/>
</dbReference>
<dbReference type="GO" id="GO:0016212">
    <property type="term" value="F:kynurenine-oxoglutarate transaminase activity"/>
    <property type="evidence" value="ECO:0007669"/>
    <property type="project" value="TreeGrafter"/>
</dbReference>
<evidence type="ECO:0000256" key="2">
    <source>
        <dbReference type="ARBA" id="ARBA00022576"/>
    </source>
</evidence>
<dbReference type="InterPro" id="IPR015422">
    <property type="entry name" value="PyrdxlP-dep_Trfase_small"/>
</dbReference>
<dbReference type="RefSeq" id="WP_165301322.1">
    <property type="nucleotide sequence ID" value="NZ_JAAKZZ010000338.1"/>
</dbReference>
<dbReference type="GO" id="GO:0005737">
    <property type="term" value="C:cytoplasm"/>
    <property type="evidence" value="ECO:0007669"/>
    <property type="project" value="TreeGrafter"/>
</dbReference>
<keyword evidence="8" id="KW-1185">Reference proteome</keyword>
<keyword evidence="4" id="KW-0663">Pyridoxal phosphate</keyword>
<evidence type="ECO:0000256" key="5">
    <source>
        <dbReference type="RuleBase" id="RU000481"/>
    </source>
</evidence>
<sequence>MTHSPAGAPADRSPISARAAGLPLSGLAEVFMLARTEGTLDLAIGTPSHPRTPDAMIEEAVEALHSGRNQYENPAGEALLRQRIAERLNAPTDPDTELTVTAGATEALCVALLATVDPGDQVIVLTPGFDQFTGAIRLAGATPRFVPLHAPEWRHDPAELAAAFTSRTRAIVLNTPGNPTGRVLSREELDGIAELCERWNVTAICDEVYADFVFDGRRHLSVAEVPGLAERSIVVGSLSKSHAISGWRLGFLRADRARTEALGRVHQLTTLGTAAPLQAAAGRAAHAVDPAVAAEEMAARRDLTQEIFSRMGMKFAPVEGGCYLFADIGPITGGRQECMPFIRELRARTGVLLAPGTAFFADPSGGEQHVRIAFNRPIETLRATGRQLTAG</sequence>
<dbReference type="Pfam" id="PF00155">
    <property type="entry name" value="Aminotran_1_2"/>
    <property type="match status" value="1"/>
</dbReference>
<comment type="cofactor">
    <cofactor evidence="1 5">
        <name>pyridoxal 5'-phosphate</name>
        <dbReference type="ChEBI" id="CHEBI:597326"/>
    </cofactor>
</comment>
<dbReference type="InterPro" id="IPR051326">
    <property type="entry name" value="Kynurenine-oxoglutarate_AT"/>
</dbReference>
<accession>A0A6G4X2G7</accession>
<dbReference type="InterPro" id="IPR015424">
    <property type="entry name" value="PyrdxlP-dep_Trfase"/>
</dbReference>
<dbReference type="InterPro" id="IPR004839">
    <property type="entry name" value="Aminotransferase_I/II_large"/>
</dbReference>